<dbReference type="GO" id="GO:0005886">
    <property type="term" value="C:plasma membrane"/>
    <property type="evidence" value="ECO:0007669"/>
    <property type="project" value="UniProtKB-SubCell"/>
</dbReference>
<dbReference type="PANTHER" id="PTHR32507">
    <property type="entry name" value="NA(+)/H(+) ANTIPORTER 1"/>
    <property type="match status" value="1"/>
</dbReference>
<name>A0A1F5VJK2_9BACT</name>
<feature type="transmembrane region" description="Helical" evidence="9">
    <location>
        <begin position="31"/>
        <end position="49"/>
    </location>
</feature>
<feature type="transmembrane region" description="Helical" evidence="9">
    <location>
        <begin position="147"/>
        <end position="169"/>
    </location>
</feature>
<feature type="transmembrane region" description="Helical" evidence="9">
    <location>
        <begin position="181"/>
        <end position="202"/>
    </location>
</feature>
<keyword evidence="5 9" id="KW-0812">Transmembrane</keyword>
<sequence length="270" mass="29862">MEVAAMIAFAGLLVFSAHLFAGVFKRTAIPDVLMLIFIGFLSGFLWSILLNKFRTIQNSIFTTPAFVFVVFGIAESMGYSGYIAALAFGITLGNIELLHIPMIQQYIPHDPIALDTTERLFFSEIVFLLKTFFFVYIGISIKLTDLWLISLGLILAFSILIVRIPAVRLSMKRSIPIKDASFIAVMVPKGLAAAVLACIPLQEGIAKGELIQHVTYAVVMFSIILTSLFVFLVDKTMLAKLYAWIFSCFGKCPPDAVEPESIQVTGQLFE</sequence>
<dbReference type="GO" id="GO:1902600">
    <property type="term" value="P:proton transmembrane transport"/>
    <property type="evidence" value="ECO:0007669"/>
    <property type="project" value="InterPro"/>
</dbReference>
<dbReference type="EMBL" id="MFGW01000160">
    <property type="protein sequence ID" value="OGF63596.1"/>
    <property type="molecule type" value="Genomic_DNA"/>
</dbReference>
<dbReference type="GO" id="GO:0015297">
    <property type="term" value="F:antiporter activity"/>
    <property type="evidence" value="ECO:0007669"/>
    <property type="project" value="UniProtKB-KW"/>
</dbReference>
<keyword evidence="7" id="KW-0406">Ion transport</keyword>
<comment type="subcellular location">
    <subcellularLocation>
        <location evidence="1">Cell membrane</location>
        <topology evidence="1">Multi-pass membrane protein</topology>
    </subcellularLocation>
</comment>
<evidence type="ECO:0000256" key="7">
    <source>
        <dbReference type="ARBA" id="ARBA00023065"/>
    </source>
</evidence>
<keyword evidence="2" id="KW-0813">Transport</keyword>
<keyword evidence="3" id="KW-0050">Antiport</keyword>
<organism evidence="11 12">
    <name type="scientific">Candidatus Fischerbacteria bacterium RBG_13_37_8</name>
    <dbReference type="NCBI Taxonomy" id="1817863"/>
    <lineage>
        <taxon>Bacteria</taxon>
        <taxon>Candidatus Fischeribacteriota</taxon>
    </lineage>
</organism>
<dbReference type="Pfam" id="PF00999">
    <property type="entry name" value="Na_H_Exchanger"/>
    <property type="match status" value="1"/>
</dbReference>
<evidence type="ECO:0000256" key="1">
    <source>
        <dbReference type="ARBA" id="ARBA00004651"/>
    </source>
</evidence>
<protein>
    <recommendedName>
        <fullName evidence="10">Cation/H+ exchanger transmembrane domain-containing protein</fullName>
    </recommendedName>
</protein>
<proteinExistence type="predicted"/>
<feature type="domain" description="Cation/H+ exchanger transmembrane" evidence="10">
    <location>
        <begin position="33"/>
        <end position="230"/>
    </location>
</feature>
<accession>A0A1F5VJK2</accession>
<dbReference type="InterPro" id="IPR006153">
    <property type="entry name" value="Cation/H_exchanger_TM"/>
</dbReference>
<evidence type="ECO:0000256" key="4">
    <source>
        <dbReference type="ARBA" id="ARBA00022475"/>
    </source>
</evidence>
<evidence type="ECO:0000256" key="5">
    <source>
        <dbReference type="ARBA" id="ARBA00022692"/>
    </source>
</evidence>
<reference evidence="11 12" key="1">
    <citation type="journal article" date="2016" name="Nat. Commun.">
        <title>Thousands of microbial genomes shed light on interconnected biogeochemical processes in an aquifer system.</title>
        <authorList>
            <person name="Anantharaman K."/>
            <person name="Brown C.T."/>
            <person name="Hug L.A."/>
            <person name="Sharon I."/>
            <person name="Castelle C.J."/>
            <person name="Probst A.J."/>
            <person name="Thomas B.C."/>
            <person name="Singh A."/>
            <person name="Wilkins M.J."/>
            <person name="Karaoz U."/>
            <person name="Brodie E.L."/>
            <person name="Williams K.H."/>
            <person name="Hubbard S.S."/>
            <person name="Banfield J.F."/>
        </authorList>
    </citation>
    <scope>NUCLEOTIDE SEQUENCE [LARGE SCALE GENOMIC DNA]</scope>
</reference>
<keyword evidence="4" id="KW-1003">Cell membrane</keyword>
<evidence type="ECO:0000256" key="8">
    <source>
        <dbReference type="ARBA" id="ARBA00023136"/>
    </source>
</evidence>
<gene>
    <name evidence="11" type="ORF">A2Y62_13330</name>
</gene>
<feature type="transmembrane region" description="Helical" evidence="9">
    <location>
        <begin position="56"/>
        <end position="74"/>
    </location>
</feature>
<feature type="transmembrane region" description="Helical" evidence="9">
    <location>
        <begin position="214"/>
        <end position="233"/>
    </location>
</feature>
<feature type="transmembrane region" description="Helical" evidence="9">
    <location>
        <begin position="120"/>
        <end position="141"/>
    </location>
</feature>
<dbReference type="AlphaFoldDB" id="A0A1F5VJK2"/>
<dbReference type="Proteomes" id="UP000178943">
    <property type="component" value="Unassembled WGS sequence"/>
</dbReference>
<evidence type="ECO:0000313" key="11">
    <source>
        <dbReference type="EMBL" id="OGF63596.1"/>
    </source>
</evidence>
<feature type="transmembrane region" description="Helical" evidence="9">
    <location>
        <begin position="80"/>
        <end position="99"/>
    </location>
</feature>
<comment type="caution">
    <text evidence="11">The sequence shown here is derived from an EMBL/GenBank/DDBJ whole genome shotgun (WGS) entry which is preliminary data.</text>
</comment>
<evidence type="ECO:0000256" key="2">
    <source>
        <dbReference type="ARBA" id="ARBA00022448"/>
    </source>
</evidence>
<evidence type="ECO:0000313" key="12">
    <source>
        <dbReference type="Proteomes" id="UP000178943"/>
    </source>
</evidence>
<keyword evidence="6 9" id="KW-1133">Transmembrane helix</keyword>
<evidence type="ECO:0000259" key="10">
    <source>
        <dbReference type="Pfam" id="PF00999"/>
    </source>
</evidence>
<evidence type="ECO:0000256" key="6">
    <source>
        <dbReference type="ARBA" id="ARBA00022989"/>
    </source>
</evidence>
<dbReference type="InterPro" id="IPR038770">
    <property type="entry name" value="Na+/solute_symporter_sf"/>
</dbReference>
<evidence type="ECO:0000256" key="3">
    <source>
        <dbReference type="ARBA" id="ARBA00022449"/>
    </source>
</evidence>
<evidence type="ECO:0000256" key="9">
    <source>
        <dbReference type="SAM" id="Phobius"/>
    </source>
</evidence>
<dbReference type="Gene3D" id="1.20.1530.20">
    <property type="match status" value="1"/>
</dbReference>
<keyword evidence="8 9" id="KW-0472">Membrane</keyword>
<dbReference type="PANTHER" id="PTHR32507:SF0">
    <property type="entry name" value="NA(+)_H(+) ANTIPORTER 2-RELATED"/>
    <property type="match status" value="1"/>
</dbReference>